<organism evidence="1 2">
    <name type="scientific">Aristaeella lactis</name>
    <dbReference type="NCBI Taxonomy" id="3046383"/>
    <lineage>
        <taxon>Bacteria</taxon>
        <taxon>Bacillati</taxon>
        <taxon>Bacillota</taxon>
        <taxon>Clostridia</taxon>
        <taxon>Eubacteriales</taxon>
        <taxon>Aristaeellaceae</taxon>
        <taxon>Aristaeella</taxon>
    </lineage>
</organism>
<keyword evidence="2" id="KW-1185">Reference proteome</keyword>
<sequence length="342" mass="38251">MKEMDFRHFGGVFGVYERTAPLTTGGAGLADRNFTIPNDPSFSYQTASGTKGFTAAAVLALIAEGKAGLDDCVKRILAESHEPQKYGKLEWLDEMVTFRSLLSHTSGVPDYYDEDLTDSFEDVLNGTPCYHYEKPEQFFPLTEKAWKKQEKSYSFRDVFKYSNGGFVLLAAAAEAVSGEPFGEYVTRHVFRPYGMNRSGFFRFDEQPPDGIVRAAAYQGNGKSNIYAVPVIGGGDGGAYTNPADMARFWNALDPEINPQSPAAGLVEEAWTPRQKAEENFYGLGFWISGKNPRIVFLEGFDPGVQFFSFYNRDTKRSLTICLNDENMNCDEVFEQYFPMIQG</sequence>
<proteinExistence type="predicted"/>
<comment type="caution">
    <text evidence="1">The sequence shown here is derived from an EMBL/GenBank/DDBJ whole genome shotgun (WGS) entry which is preliminary data.</text>
</comment>
<evidence type="ECO:0000313" key="1">
    <source>
        <dbReference type="EMBL" id="SMC51651.1"/>
    </source>
</evidence>
<reference evidence="1" key="1">
    <citation type="submission" date="2017-04" db="EMBL/GenBank/DDBJ databases">
        <authorList>
            <person name="Varghese N."/>
            <person name="Submissions S."/>
        </authorList>
    </citation>
    <scope>NUCLEOTIDE SEQUENCE</scope>
    <source>
        <strain evidence="1">WTE2008</strain>
    </source>
</reference>
<dbReference type="Proteomes" id="UP000192328">
    <property type="component" value="Unassembled WGS sequence"/>
</dbReference>
<name>A0AC61PK26_9FIRM</name>
<protein>
    <submittedName>
        <fullName evidence="1">CubicO group peptidase, beta-lactamase class C family</fullName>
    </submittedName>
</protein>
<dbReference type="EMBL" id="FWXZ01000002">
    <property type="protein sequence ID" value="SMC51651.1"/>
    <property type="molecule type" value="Genomic_DNA"/>
</dbReference>
<accession>A0AC61PK26</accession>
<gene>
    <name evidence="1" type="ORF">SAMN06297397_1171</name>
</gene>
<evidence type="ECO:0000313" key="2">
    <source>
        <dbReference type="Proteomes" id="UP000192328"/>
    </source>
</evidence>